<dbReference type="Gene3D" id="2.10.110.10">
    <property type="entry name" value="Cysteine Rich Protein"/>
    <property type="match status" value="4"/>
</dbReference>
<dbReference type="InterPro" id="IPR001781">
    <property type="entry name" value="Znf_LIM"/>
</dbReference>
<dbReference type="OrthoDB" id="1112565at2759"/>
<accession>A0A816E7J1</accession>
<evidence type="ECO:0000256" key="1">
    <source>
        <dbReference type="ARBA" id="ARBA00022723"/>
    </source>
</evidence>
<dbReference type="EMBL" id="CAJNOR010009505">
    <property type="protein sequence ID" value="CAF1645277.1"/>
    <property type="molecule type" value="Genomic_DNA"/>
</dbReference>
<organism evidence="8 9">
    <name type="scientific">Adineta ricciae</name>
    <name type="common">Rotifer</name>
    <dbReference type="NCBI Taxonomy" id="249248"/>
    <lineage>
        <taxon>Eukaryota</taxon>
        <taxon>Metazoa</taxon>
        <taxon>Spiralia</taxon>
        <taxon>Gnathifera</taxon>
        <taxon>Rotifera</taxon>
        <taxon>Eurotatoria</taxon>
        <taxon>Bdelloidea</taxon>
        <taxon>Adinetida</taxon>
        <taxon>Adinetidae</taxon>
        <taxon>Adineta</taxon>
    </lineage>
</organism>
<dbReference type="GO" id="GO:0046872">
    <property type="term" value="F:metal ion binding"/>
    <property type="evidence" value="ECO:0007669"/>
    <property type="project" value="UniProtKB-KW"/>
</dbReference>
<feature type="domain" description="LIM zinc-binding" evidence="6">
    <location>
        <begin position="22"/>
        <end position="95"/>
    </location>
</feature>
<dbReference type="PROSITE" id="PS50023">
    <property type="entry name" value="LIM_DOMAIN_2"/>
    <property type="match status" value="2"/>
</dbReference>
<keyword evidence="9" id="KW-1185">Reference proteome</keyword>
<dbReference type="Pfam" id="PF00412">
    <property type="entry name" value="LIM"/>
    <property type="match status" value="4"/>
</dbReference>
<comment type="caution">
    <text evidence="8">The sequence shown here is derived from an EMBL/GenBank/DDBJ whole genome shotgun (WGS) entry which is preliminary data.</text>
</comment>
<evidence type="ECO:0000313" key="8">
    <source>
        <dbReference type="EMBL" id="CAF1645277.1"/>
    </source>
</evidence>
<dbReference type="GO" id="GO:0005634">
    <property type="term" value="C:nucleus"/>
    <property type="evidence" value="ECO:0007669"/>
    <property type="project" value="TreeGrafter"/>
</dbReference>
<sequence length="303" mass="34482">MLESEKSATTLHQVTTSNETATICSKCGEKILNVMTADENRVYHPHCFNCSDCGKTLAGGFFYKSKNNKPDPTLRNSLIEPIRFCEDCYKKIAPKCARCQNIIEASSIVWEDKKFHESCFTCCGVDKNGVECRKPMKDESVYPLKDKWYCKNCFDQLNTGISAASRDILGEKCHKCYREFAPGSLVSEYKGDYYHPTCLVCFQCHSSIANKSFYHQAKSDDRQSDAKFLCENCHIKNAQECAECKNKIVSGEAIGFEGKQYHRSCFICQNCKNEIGTAHFFKSKDGKYICQNCSYQQQDSQMK</sequence>
<evidence type="ECO:0000256" key="5">
    <source>
        <dbReference type="PROSITE-ProRule" id="PRU00125"/>
    </source>
</evidence>
<proteinExistence type="predicted"/>
<dbReference type="EMBL" id="CAJNOJ010000109">
    <property type="protein sequence ID" value="CAF1131131.1"/>
    <property type="molecule type" value="Genomic_DNA"/>
</dbReference>
<dbReference type="GO" id="GO:0003712">
    <property type="term" value="F:transcription coregulator activity"/>
    <property type="evidence" value="ECO:0007669"/>
    <property type="project" value="TreeGrafter"/>
</dbReference>
<dbReference type="PANTHER" id="PTHR24205:SF16">
    <property type="entry name" value="GH01042P-RELATED"/>
    <property type="match status" value="1"/>
</dbReference>
<protein>
    <recommendedName>
        <fullName evidence="6">LIM zinc-binding domain-containing protein</fullName>
    </recommendedName>
</protein>
<dbReference type="SUPFAM" id="SSF57716">
    <property type="entry name" value="Glucocorticoid receptor-like (DNA-binding domain)"/>
    <property type="match status" value="4"/>
</dbReference>
<evidence type="ECO:0000259" key="6">
    <source>
        <dbReference type="PROSITE" id="PS50023"/>
    </source>
</evidence>
<dbReference type="PANTHER" id="PTHR24205">
    <property type="entry name" value="FOUR AND A HALF LIM DOMAINS PROTEIN"/>
    <property type="match status" value="1"/>
</dbReference>
<dbReference type="SMART" id="SM00132">
    <property type="entry name" value="LIM"/>
    <property type="match status" value="4"/>
</dbReference>
<evidence type="ECO:0000256" key="4">
    <source>
        <dbReference type="ARBA" id="ARBA00023038"/>
    </source>
</evidence>
<evidence type="ECO:0000313" key="7">
    <source>
        <dbReference type="EMBL" id="CAF1131131.1"/>
    </source>
</evidence>
<keyword evidence="3 5" id="KW-0862">Zinc</keyword>
<dbReference type="AlphaFoldDB" id="A0A816E7J1"/>
<dbReference type="Proteomes" id="UP000663852">
    <property type="component" value="Unassembled WGS sequence"/>
</dbReference>
<keyword evidence="2" id="KW-0677">Repeat</keyword>
<keyword evidence="1 5" id="KW-0479">Metal-binding</keyword>
<evidence type="ECO:0000256" key="2">
    <source>
        <dbReference type="ARBA" id="ARBA00022737"/>
    </source>
</evidence>
<dbReference type="PROSITE" id="PS00478">
    <property type="entry name" value="LIM_DOMAIN_1"/>
    <property type="match status" value="2"/>
</dbReference>
<evidence type="ECO:0000313" key="9">
    <source>
        <dbReference type="Proteomes" id="UP000663828"/>
    </source>
</evidence>
<dbReference type="CDD" id="cd08368">
    <property type="entry name" value="LIM"/>
    <property type="match status" value="2"/>
</dbReference>
<evidence type="ECO:0000256" key="3">
    <source>
        <dbReference type="ARBA" id="ARBA00022833"/>
    </source>
</evidence>
<gene>
    <name evidence="7" type="ORF">EDS130_LOCUS21586</name>
    <name evidence="8" type="ORF">XAT740_LOCUS54023</name>
</gene>
<dbReference type="Proteomes" id="UP000663828">
    <property type="component" value="Unassembled WGS sequence"/>
</dbReference>
<reference evidence="8" key="1">
    <citation type="submission" date="2021-02" db="EMBL/GenBank/DDBJ databases">
        <authorList>
            <person name="Nowell W R."/>
        </authorList>
    </citation>
    <scope>NUCLEOTIDE SEQUENCE</scope>
</reference>
<dbReference type="GO" id="GO:0030018">
    <property type="term" value="C:Z disc"/>
    <property type="evidence" value="ECO:0007669"/>
    <property type="project" value="TreeGrafter"/>
</dbReference>
<keyword evidence="4 5" id="KW-0440">LIM domain</keyword>
<name>A0A816E7J1_ADIRI</name>
<feature type="domain" description="LIM zinc-binding" evidence="6">
    <location>
        <begin position="239"/>
        <end position="300"/>
    </location>
</feature>